<dbReference type="InterPro" id="IPR001087">
    <property type="entry name" value="GDSL"/>
</dbReference>
<dbReference type="GO" id="GO:0016788">
    <property type="term" value="F:hydrolase activity, acting on ester bonds"/>
    <property type="evidence" value="ECO:0007669"/>
    <property type="project" value="InterPro"/>
</dbReference>
<dbReference type="InParanoid" id="A0A067P676"/>
<dbReference type="InterPro" id="IPR036514">
    <property type="entry name" value="SGNH_hydro_sf"/>
</dbReference>
<reference evidence="4" key="1">
    <citation type="journal article" date="2014" name="Proc. Natl. Acad. Sci. U.S.A.">
        <title>Extensive sampling of basidiomycete genomes demonstrates inadequacy of the white-rot/brown-rot paradigm for wood decay fungi.</title>
        <authorList>
            <person name="Riley R."/>
            <person name="Salamov A.A."/>
            <person name="Brown D.W."/>
            <person name="Nagy L.G."/>
            <person name="Floudas D."/>
            <person name="Held B.W."/>
            <person name="Levasseur A."/>
            <person name="Lombard V."/>
            <person name="Morin E."/>
            <person name="Otillar R."/>
            <person name="Lindquist E.A."/>
            <person name="Sun H."/>
            <person name="LaButti K.M."/>
            <person name="Schmutz J."/>
            <person name="Jabbour D."/>
            <person name="Luo H."/>
            <person name="Baker S.E."/>
            <person name="Pisabarro A.G."/>
            <person name="Walton J.D."/>
            <person name="Blanchette R.A."/>
            <person name="Henrissat B."/>
            <person name="Martin F."/>
            <person name="Cullen D."/>
            <person name="Hibbett D.S."/>
            <person name="Grigoriev I.V."/>
        </authorList>
    </citation>
    <scope>NUCLEOTIDE SEQUENCE [LARGE SCALE GENOMIC DNA]</scope>
    <source>
        <strain evidence="4">MUCL 33604</strain>
    </source>
</reference>
<keyword evidence="1" id="KW-0378">Hydrolase</keyword>
<feature type="chain" id="PRO_5001646427" evidence="2">
    <location>
        <begin position="24"/>
        <end position="319"/>
    </location>
</feature>
<dbReference type="HOGENOM" id="CLU_015101_4_2_1"/>
<protein>
    <submittedName>
        <fullName evidence="3">Carbohydrate esterase family 16 protein</fullName>
    </submittedName>
</protein>
<dbReference type="InterPro" id="IPR051058">
    <property type="entry name" value="GDSL_Est/Lipase"/>
</dbReference>
<dbReference type="PANTHER" id="PTHR45648:SF85">
    <property type="entry name" value="A, PUTATIVE (AFU_ORTHOLOGUE AFUA_2G10760)-RELATED"/>
    <property type="match status" value="1"/>
</dbReference>
<dbReference type="PANTHER" id="PTHR45648">
    <property type="entry name" value="GDSL LIPASE/ACYLHYDROLASE FAMILY PROTEIN (AFU_ORTHOLOGUE AFUA_4G14700)"/>
    <property type="match status" value="1"/>
</dbReference>
<evidence type="ECO:0000256" key="1">
    <source>
        <dbReference type="ARBA" id="ARBA00022801"/>
    </source>
</evidence>
<dbReference type="EMBL" id="KL197760">
    <property type="protein sequence ID" value="KDQ50398.1"/>
    <property type="molecule type" value="Genomic_DNA"/>
</dbReference>
<dbReference type="STRING" id="933084.A0A067P676"/>
<accession>A0A067P676</accession>
<sequence>MTFHQPFFLSLFGLLCTVSFVQSKLTWNNTEYMFVFGDSYSSDGYNVSLGIDSPNPLITTSDGNTWVEYLSQSYNITNTKTFNLAYAGATIDAAFVPPYLPTVYSIVDQVTEFDTYLASGPPGATWNSSNSLFVTWIGLNDVGNSVAWTNVSHPELHTTILNRLFTQMEVLYTKGARSFLFLSVPPTNRAPVFYSQGEDVTSLMAYLIADYNYQLTGFINQFKANHTDINMAELFDTQVVFNTLLDNAATFGFVNTTGYCGAYINGTANKTTQVEGCAPVSSYFWLNTLHPVYTVHDILAKSISTFLSGYLGGGFPITF</sequence>
<dbReference type="SUPFAM" id="SSF52266">
    <property type="entry name" value="SGNH hydrolase"/>
    <property type="match status" value="1"/>
</dbReference>
<dbReference type="Proteomes" id="UP000027265">
    <property type="component" value="Unassembled WGS sequence"/>
</dbReference>
<feature type="signal peptide" evidence="2">
    <location>
        <begin position="1"/>
        <end position="23"/>
    </location>
</feature>
<proteinExistence type="predicted"/>
<dbReference type="Gene3D" id="3.40.50.1110">
    <property type="entry name" value="SGNH hydrolase"/>
    <property type="match status" value="1"/>
</dbReference>
<keyword evidence="2" id="KW-0732">Signal</keyword>
<evidence type="ECO:0000313" key="3">
    <source>
        <dbReference type="EMBL" id="KDQ50398.1"/>
    </source>
</evidence>
<evidence type="ECO:0000256" key="2">
    <source>
        <dbReference type="SAM" id="SignalP"/>
    </source>
</evidence>
<gene>
    <name evidence="3" type="ORF">JAAARDRAFT_583475</name>
</gene>
<dbReference type="OrthoDB" id="1600564at2759"/>
<dbReference type="CDD" id="cd01846">
    <property type="entry name" value="fatty_acyltransferase_like"/>
    <property type="match status" value="1"/>
</dbReference>
<name>A0A067P676_9AGAM</name>
<evidence type="ECO:0000313" key="4">
    <source>
        <dbReference type="Proteomes" id="UP000027265"/>
    </source>
</evidence>
<keyword evidence="4" id="KW-1185">Reference proteome</keyword>
<organism evidence="3 4">
    <name type="scientific">Jaapia argillacea MUCL 33604</name>
    <dbReference type="NCBI Taxonomy" id="933084"/>
    <lineage>
        <taxon>Eukaryota</taxon>
        <taxon>Fungi</taxon>
        <taxon>Dikarya</taxon>
        <taxon>Basidiomycota</taxon>
        <taxon>Agaricomycotina</taxon>
        <taxon>Agaricomycetes</taxon>
        <taxon>Agaricomycetidae</taxon>
        <taxon>Jaapiales</taxon>
        <taxon>Jaapiaceae</taxon>
        <taxon>Jaapia</taxon>
    </lineage>
</organism>
<dbReference type="Pfam" id="PF00657">
    <property type="entry name" value="Lipase_GDSL"/>
    <property type="match status" value="1"/>
</dbReference>
<dbReference type="AlphaFoldDB" id="A0A067P676"/>